<reference evidence="2 3" key="1">
    <citation type="submission" date="2018-03" db="EMBL/GenBank/DDBJ databases">
        <title>Genome sequencing of Melaminivora sp.</title>
        <authorList>
            <person name="Kim S.-J."/>
            <person name="Heo J."/>
            <person name="Ahn J.-H."/>
            <person name="Kwon S.-W."/>
        </authorList>
    </citation>
    <scope>NUCLEOTIDE SEQUENCE [LARGE SCALE GENOMIC DNA]</scope>
    <source>
        <strain evidence="2 3">SC2-9</strain>
    </source>
</reference>
<gene>
    <name evidence="2" type="ORF">C6568_15945</name>
</gene>
<dbReference type="AlphaFoldDB" id="A0A2R3QFS7"/>
<dbReference type="KEGG" id="mela:C6568_15945"/>
<sequence length="99" mass="10987">MTPQDQPRDIVARAQALIEEVQRQLERSDEFYRSQGLDPLKVHVVLQAHGSADAQAQARAAYEDDLQAVEQEVEEGRARLAFDAGNAAGGTARRPRMMI</sequence>
<keyword evidence="1" id="KW-0175">Coiled coil</keyword>
<name>A0A2R3QFS7_9BURK</name>
<dbReference type="Proteomes" id="UP000237925">
    <property type="component" value="Chromosome"/>
</dbReference>
<dbReference type="EMBL" id="CP027667">
    <property type="protein sequence ID" value="AVO50557.1"/>
    <property type="molecule type" value="Genomic_DNA"/>
</dbReference>
<organism evidence="2 3">
    <name type="scientific">Melaminivora suipulveris</name>
    <dbReference type="NCBI Taxonomy" id="2109913"/>
    <lineage>
        <taxon>Bacteria</taxon>
        <taxon>Pseudomonadati</taxon>
        <taxon>Pseudomonadota</taxon>
        <taxon>Betaproteobacteria</taxon>
        <taxon>Burkholderiales</taxon>
        <taxon>Comamonadaceae</taxon>
        <taxon>Melaminivora</taxon>
    </lineage>
</organism>
<dbReference type="RefSeq" id="WP_106685008.1">
    <property type="nucleotide sequence ID" value="NZ_CP027667.1"/>
</dbReference>
<evidence type="ECO:0000256" key="1">
    <source>
        <dbReference type="SAM" id="Coils"/>
    </source>
</evidence>
<evidence type="ECO:0000313" key="2">
    <source>
        <dbReference type="EMBL" id="AVO50557.1"/>
    </source>
</evidence>
<evidence type="ECO:0000313" key="3">
    <source>
        <dbReference type="Proteomes" id="UP000237925"/>
    </source>
</evidence>
<dbReference type="OrthoDB" id="8657056at2"/>
<accession>A0A2R3QFS7</accession>
<feature type="coiled-coil region" evidence="1">
    <location>
        <begin position="52"/>
        <end position="79"/>
    </location>
</feature>
<protein>
    <submittedName>
        <fullName evidence="2">Uncharacterized protein</fullName>
    </submittedName>
</protein>
<proteinExistence type="predicted"/>
<keyword evidence="3" id="KW-1185">Reference proteome</keyword>